<dbReference type="AlphaFoldDB" id="A0A4Q0UA20"/>
<reference evidence="1" key="2">
    <citation type="submission" date="2021-09" db="EMBL/GenBank/DDBJ databases">
        <authorList>
            <person name="Gilroy R."/>
        </authorList>
    </citation>
    <scope>NUCLEOTIDE SEQUENCE</scope>
    <source>
        <strain evidence="1">4100</strain>
    </source>
</reference>
<accession>A0A4Q0UA20</accession>
<dbReference type="Proteomes" id="UP000711407">
    <property type="component" value="Unassembled WGS sequence"/>
</dbReference>
<organism evidence="1 2">
    <name type="scientific">Candidatus Amulumruptor caecigallinarius</name>
    <dbReference type="NCBI Taxonomy" id="2109911"/>
    <lineage>
        <taxon>Bacteria</taxon>
        <taxon>Pseudomonadati</taxon>
        <taxon>Bacteroidota</taxon>
        <taxon>Bacteroidia</taxon>
        <taxon>Bacteroidales</taxon>
        <taxon>Muribaculaceae</taxon>
        <taxon>Candidatus Amulumruptor</taxon>
    </lineage>
</organism>
<evidence type="ECO:0000313" key="1">
    <source>
        <dbReference type="EMBL" id="HJE39902.1"/>
    </source>
</evidence>
<gene>
    <name evidence="1" type="ORF">K8V47_09120</name>
</gene>
<reference evidence="1" key="1">
    <citation type="journal article" date="2021" name="PeerJ">
        <title>Extensive microbial diversity within the chicken gut microbiome revealed by metagenomics and culture.</title>
        <authorList>
            <person name="Gilroy R."/>
            <person name="Ravi A."/>
            <person name="Getino M."/>
            <person name="Pursley I."/>
            <person name="Horton D.L."/>
            <person name="Alikhan N.F."/>
            <person name="Baker D."/>
            <person name="Gharbi K."/>
            <person name="Hall N."/>
            <person name="Watson M."/>
            <person name="Adriaenssens E.M."/>
            <person name="Foster-Nyarko E."/>
            <person name="Jarju S."/>
            <person name="Secka A."/>
            <person name="Antonio M."/>
            <person name="Oren A."/>
            <person name="Chaudhuri R.R."/>
            <person name="La Ragione R."/>
            <person name="Hildebrand F."/>
            <person name="Pallen M.J."/>
        </authorList>
    </citation>
    <scope>NUCLEOTIDE SEQUENCE</scope>
    <source>
        <strain evidence="1">4100</strain>
    </source>
</reference>
<protein>
    <submittedName>
        <fullName evidence="1">Uncharacterized protein</fullName>
    </submittedName>
</protein>
<dbReference type="EMBL" id="DYXT01000047">
    <property type="protein sequence ID" value="HJE39902.1"/>
    <property type="molecule type" value="Genomic_DNA"/>
</dbReference>
<evidence type="ECO:0000313" key="2">
    <source>
        <dbReference type="Proteomes" id="UP000711407"/>
    </source>
</evidence>
<proteinExistence type="predicted"/>
<sequence>MITKEVIDNIYKQCKSRPSSPDTLDLKLLFQYAIVNHSIFVDDSNLVIDSVSPDSPFHSIPLDNIHDILEFENAIAVVLHSSIIFLSKHDDAVHVHLRMQKPSLLDRAKDKMRRH</sequence>
<comment type="caution">
    <text evidence="1">The sequence shown here is derived from an EMBL/GenBank/DDBJ whole genome shotgun (WGS) entry which is preliminary data.</text>
</comment>
<name>A0A4Q0UA20_9BACT</name>